<keyword evidence="6" id="KW-1185">Reference proteome</keyword>
<dbReference type="KEGG" id="ncu:F0U83_16040"/>
<dbReference type="PANTHER" id="PTHR45138:SF24">
    <property type="entry name" value="DIGUANYLATE CYCLASE DGCC-RELATED"/>
    <property type="match status" value="1"/>
</dbReference>
<dbReference type="Proteomes" id="UP000324760">
    <property type="component" value="Chromosome"/>
</dbReference>
<evidence type="ECO:0000259" key="4">
    <source>
        <dbReference type="PROSITE" id="PS50887"/>
    </source>
</evidence>
<feature type="transmembrane region" description="Helical" evidence="3">
    <location>
        <begin position="73"/>
        <end position="95"/>
    </location>
</feature>
<dbReference type="GO" id="GO:0005886">
    <property type="term" value="C:plasma membrane"/>
    <property type="evidence" value="ECO:0007669"/>
    <property type="project" value="TreeGrafter"/>
</dbReference>
<sequence length="351" mass="39731">MLFDRIIARYKTSRPDSSPEMDLMRMQGALGVVAILPFSVWRFIQGEYTLGLIDLLIVIGMVILVALSGNRAYFRLVSLLFTLVYTVGMLTVTILKGADMLFWSYPTAVAGFFMVRLREALIISVLSLLALSYIVLDELGWLQLFSFQVSYVLVCLFSSIFSVRMARDRRRLSQEATIDPLTGAYNRRSLDDDIEKAVSNYQNRKNAVSLVLFDVDHFKQINDQFGHATGDIFLQRFVDFLKGMIREEESLYRFGGEEFVVLTNGGLEDALSLAEQARGLLEQTKLISGHYVTVSVGVAELGEIESAREWMKRADDALYRAKHSGRNRVCQAELPVDWAMIKLEELTADND</sequence>
<dbReference type="RefSeq" id="WP_138988082.1">
    <property type="nucleotide sequence ID" value="NZ_CP043869.1"/>
</dbReference>
<dbReference type="SUPFAM" id="SSF55073">
    <property type="entry name" value="Nucleotide cyclase"/>
    <property type="match status" value="1"/>
</dbReference>
<dbReference type="InterPro" id="IPR029787">
    <property type="entry name" value="Nucleotide_cyclase"/>
</dbReference>
<keyword evidence="3" id="KW-0472">Membrane</keyword>
<dbReference type="InterPro" id="IPR050469">
    <property type="entry name" value="Diguanylate_Cyclase"/>
</dbReference>
<dbReference type="CDD" id="cd01949">
    <property type="entry name" value="GGDEF"/>
    <property type="match status" value="1"/>
</dbReference>
<feature type="transmembrane region" description="Helical" evidence="3">
    <location>
        <begin position="48"/>
        <end position="67"/>
    </location>
</feature>
<dbReference type="GO" id="GO:0043709">
    <property type="term" value="P:cell adhesion involved in single-species biofilm formation"/>
    <property type="evidence" value="ECO:0007669"/>
    <property type="project" value="TreeGrafter"/>
</dbReference>
<protein>
    <recommendedName>
        <fullName evidence="2">diguanylate cyclase</fullName>
        <ecNumber evidence="2">2.7.7.65</ecNumber>
    </recommendedName>
</protein>
<reference evidence="5 6" key="1">
    <citation type="journal article" date="2019" name="Biochem. Eng. J.">
        <title>Metabolic engineering of the marine bacteria Neptunomonas concharum for the production of acetoin and meso-2,3-butanediol from acetate.</title>
        <authorList>
            <person name="Li W."/>
            <person name="Pu N."/>
            <person name="Liu C.-X."/>
            <person name="Yuan Q.-P."/>
            <person name="Li Z.-J."/>
        </authorList>
    </citation>
    <scope>NUCLEOTIDE SEQUENCE [LARGE SCALE GENOMIC DNA]</scope>
    <source>
        <strain evidence="5 6">JCM17730</strain>
    </source>
</reference>
<dbReference type="PANTHER" id="PTHR45138">
    <property type="entry name" value="REGULATORY COMPONENTS OF SENSORY TRANSDUCTION SYSTEM"/>
    <property type="match status" value="1"/>
</dbReference>
<comment type="cofactor">
    <cofactor evidence="1">
        <name>Mg(2+)</name>
        <dbReference type="ChEBI" id="CHEBI:18420"/>
    </cofactor>
</comment>
<keyword evidence="3" id="KW-0812">Transmembrane</keyword>
<feature type="domain" description="GGDEF" evidence="4">
    <location>
        <begin position="206"/>
        <end position="334"/>
    </location>
</feature>
<dbReference type="OrthoDB" id="9812260at2"/>
<dbReference type="Gene3D" id="3.30.70.270">
    <property type="match status" value="1"/>
</dbReference>
<dbReference type="PROSITE" id="PS50887">
    <property type="entry name" value="GGDEF"/>
    <property type="match status" value="1"/>
</dbReference>
<dbReference type="InterPro" id="IPR043128">
    <property type="entry name" value="Rev_trsase/Diguanyl_cyclase"/>
</dbReference>
<dbReference type="GO" id="GO:0052621">
    <property type="term" value="F:diguanylate cyclase activity"/>
    <property type="evidence" value="ECO:0007669"/>
    <property type="project" value="UniProtKB-EC"/>
</dbReference>
<dbReference type="EMBL" id="CP043869">
    <property type="protein sequence ID" value="QEQ98100.1"/>
    <property type="molecule type" value="Genomic_DNA"/>
</dbReference>
<dbReference type="Pfam" id="PF00990">
    <property type="entry name" value="GGDEF"/>
    <property type="match status" value="1"/>
</dbReference>
<dbReference type="AlphaFoldDB" id="A0A5P1REN3"/>
<gene>
    <name evidence="5" type="ORF">F0U83_16040</name>
</gene>
<keyword evidence="3" id="KW-1133">Transmembrane helix</keyword>
<evidence type="ECO:0000313" key="5">
    <source>
        <dbReference type="EMBL" id="QEQ98100.1"/>
    </source>
</evidence>
<proteinExistence type="predicted"/>
<dbReference type="EC" id="2.7.7.65" evidence="2"/>
<organism evidence="5 6">
    <name type="scientific">Neptunomonas concharum</name>
    <dbReference type="NCBI Taxonomy" id="1031538"/>
    <lineage>
        <taxon>Bacteria</taxon>
        <taxon>Pseudomonadati</taxon>
        <taxon>Pseudomonadota</taxon>
        <taxon>Gammaproteobacteria</taxon>
        <taxon>Oceanospirillales</taxon>
        <taxon>Oceanospirillaceae</taxon>
        <taxon>Neptunomonas</taxon>
    </lineage>
</organism>
<dbReference type="NCBIfam" id="TIGR00254">
    <property type="entry name" value="GGDEF"/>
    <property type="match status" value="1"/>
</dbReference>
<dbReference type="InterPro" id="IPR000160">
    <property type="entry name" value="GGDEF_dom"/>
</dbReference>
<evidence type="ECO:0000313" key="6">
    <source>
        <dbReference type="Proteomes" id="UP000324760"/>
    </source>
</evidence>
<evidence type="ECO:0000256" key="1">
    <source>
        <dbReference type="ARBA" id="ARBA00001946"/>
    </source>
</evidence>
<dbReference type="GO" id="GO:1902201">
    <property type="term" value="P:negative regulation of bacterial-type flagellum-dependent cell motility"/>
    <property type="evidence" value="ECO:0007669"/>
    <property type="project" value="TreeGrafter"/>
</dbReference>
<feature type="transmembrane region" description="Helical" evidence="3">
    <location>
        <begin position="141"/>
        <end position="163"/>
    </location>
</feature>
<evidence type="ECO:0000256" key="2">
    <source>
        <dbReference type="ARBA" id="ARBA00012528"/>
    </source>
</evidence>
<dbReference type="FunFam" id="3.30.70.270:FF:000001">
    <property type="entry name" value="Diguanylate cyclase domain protein"/>
    <property type="match status" value="1"/>
</dbReference>
<accession>A0A5P1REN3</accession>
<feature type="transmembrane region" description="Helical" evidence="3">
    <location>
        <begin position="23"/>
        <end position="41"/>
    </location>
</feature>
<name>A0A5P1REN3_9GAMM</name>
<evidence type="ECO:0000256" key="3">
    <source>
        <dbReference type="SAM" id="Phobius"/>
    </source>
</evidence>
<dbReference type="SMART" id="SM00267">
    <property type="entry name" value="GGDEF"/>
    <property type="match status" value="1"/>
</dbReference>